<name>A0A1G2P1R2_9BACT</name>
<dbReference type="AlphaFoldDB" id="A0A1G2P1R2"/>
<reference evidence="1 2" key="1">
    <citation type="journal article" date="2016" name="Nat. Commun.">
        <title>Thousands of microbial genomes shed light on interconnected biogeochemical processes in an aquifer system.</title>
        <authorList>
            <person name="Anantharaman K."/>
            <person name="Brown C.T."/>
            <person name="Hug L.A."/>
            <person name="Sharon I."/>
            <person name="Castelle C.J."/>
            <person name="Probst A.J."/>
            <person name="Thomas B.C."/>
            <person name="Singh A."/>
            <person name="Wilkins M.J."/>
            <person name="Karaoz U."/>
            <person name="Brodie E.L."/>
            <person name="Williams K.H."/>
            <person name="Hubbard S.S."/>
            <person name="Banfield J.F."/>
        </authorList>
    </citation>
    <scope>NUCLEOTIDE SEQUENCE [LARGE SCALE GENOMIC DNA]</scope>
</reference>
<protein>
    <recommendedName>
        <fullName evidence="3">DUF3857 domain-containing protein</fullName>
    </recommendedName>
</protein>
<evidence type="ECO:0000313" key="2">
    <source>
        <dbReference type="Proteomes" id="UP000177269"/>
    </source>
</evidence>
<sequence>MGLKNQIKMADKYSIANKPNWAGITSNEELVALCSNNEKDAEIKDSGKGLCYLNTEIVNTSNLKTERYFFKIWNLSNTQSLQAASSSEIILNDDQKIIIHRVCLIRDGQILEKTNTLNVRVLDDEKSSAYGMISKTKKIHWIVADLQLQDTFVLEYSIVSVFNSDAELDKKYFRHVQLMPPAYWFCKKYIFKLINDREENLRIIQKYFRDDRGHKVEANSILIEKENSFTFERVNFQSVNPKDVFIPYIEIATDASWTQISSQIYSMYKEALSNTNIAKSSTYKTLGLGNDTESDIRKIIEFVQNQIVYLYDAEVMLGHVPQSSDLSLRQKSGDCKAKSLLLVDLLKTIDIESEIILVNYSQDFFISENLPSPFVFNHVIVKISHKGVNYFVDSTWSDRYGLLGKRAEPFFSSYLPIAANADLVKRSNDVPSDFSIEESIKINLDNKESSLLDETVFRQASADIVRTNFKKADKIQLIENESNMQAGRLSLDISQGLNNLFKDVEYHILSDDKDENLVKTIYKAKLINPYQVLKGGKVFRYYYFLNTDNVLSYNHNDVPCSSFISFPLKHNLHIQSKDFILKNDPLTTRNTEIMNDYFYFSNKKTISFRSATVNSIYMPKIYGDVRPEDLEKFKKDCIKINDSNFGIGIIYANFWRYIFRNSYWFIIIYIIIRVITEAFESI</sequence>
<organism evidence="1 2">
    <name type="scientific">Candidatus Taylorbacteria bacterium RIFCSPLOWO2_12_FULL_43_20</name>
    <dbReference type="NCBI Taxonomy" id="1802332"/>
    <lineage>
        <taxon>Bacteria</taxon>
        <taxon>Candidatus Tayloriibacteriota</taxon>
    </lineage>
</organism>
<dbReference type="Gene3D" id="3.10.620.30">
    <property type="match status" value="1"/>
</dbReference>
<evidence type="ECO:0000313" key="1">
    <source>
        <dbReference type="EMBL" id="OHA42286.1"/>
    </source>
</evidence>
<gene>
    <name evidence="1" type="ORF">A3G52_03770</name>
</gene>
<dbReference type="EMBL" id="MHSK01000015">
    <property type="protein sequence ID" value="OHA42286.1"/>
    <property type="molecule type" value="Genomic_DNA"/>
</dbReference>
<comment type="caution">
    <text evidence="1">The sequence shown here is derived from an EMBL/GenBank/DDBJ whole genome shotgun (WGS) entry which is preliminary data.</text>
</comment>
<dbReference type="Proteomes" id="UP000177269">
    <property type="component" value="Unassembled WGS sequence"/>
</dbReference>
<proteinExistence type="predicted"/>
<accession>A0A1G2P1R2</accession>
<dbReference type="InterPro" id="IPR038765">
    <property type="entry name" value="Papain-like_cys_pep_sf"/>
</dbReference>
<dbReference type="SUPFAM" id="SSF54001">
    <property type="entry name" value="Cysteine proteinases"/>
    <property type="match status" value="1"/>
</dbReference>
<evidence type="ECO:0008006" key="3">
    <source>
        <dbReference type="Google" id="ProtNLM"/>
    </source>
</evidence>